<dbReference type="Proteomes" id="UP000094869">
    <property type="component" value="Unassembled WGS sequence"/>
</dbReference>
<evidence type="ECO:0000313" key="9">
    <source>
        <dbReference type="EMBL" id="ODR50697.1"/>
    </source>
</evidence>
<feature type="transmembrane region" description="Helical" evidence="6">
    <location>
        <begin position="217"/>
        <end position="235"/>
    </location>
</feature>
<dbReference type="InterPro" id="IPR001851">
    <property type="entry name" value="ABC_transp_permease"/>
</dbReference>
<feature type="transmembrane region" description="Helical" evidence="6">
    <location>
        <begin position="24"/>
        <end position="46"/>
    </location>
</feature>
<feature type="transmembrane region" description="Helical" evidence="6">
    <location>
        <begin position="81"/>
        <end position="100"/>
    </location>
</feature>
<evidence type="ECO:0000256" key="6">
    <source>
        <dbReference type="SAM" id="Phobius"/>
    </source>
</evidence>
<keyword evidence="2" id="KW-1003">Cell membrane</keyword>
<comment type="subcellular location">
    <subcellularLocation>
        <location evidence="1">Cell membrane</location>
        <topology evidence="1">Multi-pass membrane protein</topology>
    </subcellularLocation>
</comment>
<evidence type="ECO:0000256" key="4">
    <source>
        <dbReference type="ARBA" id="ARBA00022989"/>
    </source>
</evidence>
<feature type="transmembrane region" description="Helical" evidence="6">
    <location>
        <begin position="138"/>
        <end position="157"/>
    </location>
</feature>
<reference evidence="11 14" key="1">
    <citation type="submission" date="2016-07" db="EMBL/GenBank/DDBJ databases">
        <title>Characterization of isolates of Eisenbergiella tayi derived from blood cultures, using whole genome sequencing.</title>
        <authorList>
            <person name="Burdz T."/>
            <person name="Wiebe D."/>
            <person name="Huynh C."/>
            <person name="Bernard K."/>
        </authorList>
    </citation>
    <scope>NUCLEOTIDE SEQUENCE [LARGE SCALE GENOMIC DNA]</scope>
    <source>
        <strain evidence="7 11">NML 110608</strain>
        <strain evidence="8 14">NML 120489</strain>
    </source>
</reference>
<feature type="transmembrane region" description="Helical" evidence="6">
    <location>
        <begin position="344"/>
        <end position="366"/>
    </location>
</feature>
<proteinExistence type="predicted"/>
<dbReference type="Proteomes" id="UP000094271">
    <property type="component" value="Unassembled WGS sequence"/>
</dbReference>
<keyword evidence="4 6" id="KW-1133">Transmembrane helix</keyword>
<reference evidence="9 12" key="3">
    <citation type="submission" date="2016-08" db="EMBL/GenBank/DDBJ databases">
        <authorList>
            <person name="Seilhamer J.J."/>
        </authorList>
    </citation>
    <scope>NUCLEOTIDE SEQUENCE [LARGE SCALE GENOMIC DNA]</scope>
    <source>
        <strain evidence="9 12">NML150140-1</strain>
    </source>
</reference>
<evidence type="ECO:0000313" key="10">
    <source>
        <dbReference type="EMBL" id="ODR61877.1"/>
    </source>
</evidence>
<evidence type="ECO:0000313" key="7">
    <source>
        <dbReference type="EMBL" id="ODM02082.1"/>
    </source>
</evidence>
<dbReference type="PANTHER" id="PTHR47089:SF1">
    <property type="entry name" value="GUANOSINE ABC TRANSPORTER PERMEASE PROTEIN NUPP"/>
    <property type="match status" value="1"/>
</dbReference>
<evidence type="ECO:0000256" key="3">
    <source>
        <dbReference type="ARBA" id="ARBA00022692"/>
    </source>
</evidence>
<dbReference type="RefSeq" id="WP_009253873.1">
    <property type="nucleotide sequence ID" value="NZ_BAABXS010000001.1"/>
</dbReference>
<evidence type="ECO:0000313" key="8">
    <source>
        <dbReference type="EMBL" id="ODM11518.1"/>
    </source>
</evidence>
<keyword evidence="3 6" id="KW-0812">Transmembrane</keyword>
<dbReference type="EMBL" id="MCGI01000002">
    <property type="protein sequence ID" value="ODM11518.1"/>
    <property type="molecule type" value="Genomic_DNA"/>
</dbReference>
<dbReference type="Proteomes" id="UP000095003">
    <property type="component" value="Unassembled WGS sequence"/>
</dbReference>
<gene>
    <name evidence="7" type="primary">alsC</name>
    <name evidence="8" type="ORF">BEH84_02130</name>
    <name evidence="9" type="ORF">BEI59_15125</name>
    <name evidence="7" type="ORF">BEI61_06081</name>
    <name evidence="10" type="ORF">BEI63_00630</name>
</gene>
<evidence type="ECO:0000256" key="1">
    <source>
        <dbReference type="ARBA" id="ARBA00004651"/>
    </source>
</evidence>
<dbReference type="CDD" id="cd06580">
    <property type="entry name" value="TM_PBP1_transp_TpRbsC_like"/>
    <property type="match status" value="1"/>
</dbReference>
<feature type="transmembrane region" description="Helical" evidence="6">
    <location>
        <begin position="112"/>
        <end position="132"/>
    </location>
</feature>
<name>A0A1E3A005_9FIRM</name>
<dbReference type="EMBL" id="MEHA01000010">
    <property type="protein sequence ID" value="ODR50697.1"/>
    <property type="molecule type" value="Genomic_DNA"/>
</dbReference>
<dbReference type="PANTHER" id="PTHR47089">
    <property type="entry name" value="ABC TRANSPORTER, PERMEASE PROTEIN"/>
    <property type="match status" value="1"/>
</dbReference>
<dbReference type="EMBL" id="MCGH01000005">
    <property type="protein sequence ID" value="ODM02082.1"/>
    <property type="molecule type" value="Genomic_DNA"/>
</dbReference>
<dbReference type="AlphaFoldDB" id="A0A1E3A005"/>
<evidence type="ECO:0000256" key="5">
    <source>
        <dbReference type="ARBA" id="ARBA00023136"/>
    </source>
</evidence>
<keyword evidence="5 6" id="KW-0472">Membrane</keyword>
<evidence type="ECO:0000313" key="13">
    <source>
        <dbReference type="Proteomes" id="UP000094869"/>
    </source>
</evidence>
<dbReference type="PATRIC" id="fig|1432052.3.peg.2344"/>
<dbReference type="Proteomes" id="UP000094067">
    <property type="component" value="Unassembled WGS sequence"/>
</dbReference>
<evidence type="ECO:0000256" key="2">
    <source>
        <dbReference type="ARBA" id="ARBA00022475"/>
    </source>
</evidence>
<evidence type="ECO:0000313" key="12">
    <source>
        <dbReference type="Proteomes" id="UP000094271"/>
    </source>
</evidence>
<protein>
    <submittedName>
        <fullName evidence="9">ABC transporter permease</fullName>
    </submittedName>
    <submittedName>
        <fullName evidence="7">D-allose transport system permease protein AlsC</fullName>
    </submittedName>
</protein>
<evidence type="ECO:0000313" key="14">
    <source>
        <dbReference type="Proteomes" id="UP000095003"/>
    </source>
</evidence>
<dbReference type="EMBL" id="MEHD01000005">
    <property type="protein sequence ID" value="ODR61877.1"/>
    <property type="molecule type" value="Genomic_DNA"/>
</dbReference>
<sequence length="378" mass="40266">MHKKESVFKRVISRTLGNKKTQSVTIPLLCVLIGLIVGAIVIAVLGKNPFMAYYNLLQGCGIAPKASYAGHKSILTDFLSFLNYLTPMIFAALAVAVAMRTGLFNIGVSGQMLAAGFLATILVGYSGLNAFLAKPLVLLIGVAAGAVVGGLIGLLKFKFNINEVVSSIMLNYIIQYVCSFCINTFYVDPVSRQSKAVAQSARLTLADTVVGDLKMDIPLGFILALIAVVLVKFLLDRTKMGYEMKAVGFSRSASRYAGINVGKNIVVTMLISGALAGLAGVTYYLGYFASIQPRVLSSTGFDAIAVSLLGNNNPVGIIFSSLLITVVDKGSTYMSSAAGIQAEIADVITGIILLFCACSAFIRYLLTRMKDEEGRKEK</sequence>
<keyword evidence="13" id="KW-1185">Reference proteome</keyword>
<dbReference type="GO" id="GO:0005886">
    <property type="term" value="C:plasma membrane"/>
    <property type="evidence" value="ECO:0007669"/>
    <property type="project" value="UniProtKB-SubCell"/>
</dbReference>
<reference evidence="10 13" key="2">
    <citation type="submission" date="2016-08" db="EMBL/GenBank/DDBJ databases">
        <title>Characterization of Isolates of Eisenbergiella tayi Derived from Blood Cultures, Using Whole Genome Sequencing.</title>
        <authorList>
            <person name="Bernier A.-M."/>
            <person name="Burdz T."/>
            <person name="Wiebe D."/>
            <person name="Bernard K."/>
        </authorList>
    </citation>
    <scope>NUCLEOTIDE SEQUENCE [LARGE SCALE GENOMIC DNA]</scope>
    <source>
        <strain evidence="10 13">NML120146</strain>
    </source>
</reference>
<feature type="transmembrane region" description="Helical" evidence="6">
    <location>
        <begin position="265"/>
        <end position="286"/>
    </location>
</feature>
<feature type="transmembrane region" description="Helical" evidence="6">
    <location>
        <begin position="169"/>
        <end position="187"/>
    </location>
</feature>
<dbReference type="OrthoDB" id="45037at2"/>
<organism evidence="7 11">
    <name type="scientific">Eisenbergiella tayi</name>
    <dbReference type="NCBI Taxonomy" id="1432052"/>
    <lineage>
        <taxon>Bacteria</taxon>
        <taxon>Bacillati</taxon>
        <taxon>Bacillota</taxon>
        <taxon>Clostridia</taxon>
        <taxon>Lachnospirales</taxon>
        <taxon>Lachnospiraceae</taxon>
        <taxon>Eisenbergiella</taxon>
    </lineage>
</organism>
<dbReference type="Pfam" id="PF02653">
    <property type="entry name" value="BPD_transp_2"/>
    <property type="match status" value="1"/>
</dbReference>
<comment type="caution">
    <text evidence="7">The sequence shown here is derived from an EMBL/GenBank/DDBJ whole genome shotgun (WGS) entry which is preliminary data.</text>
</comment>
<evidence type="ECO:0000313" key="11">
    <source>
        <dbReference type="Proteomes" id="UP000094067"/>
    </source>
</evidence>
<accession>A0A1E3A005</accession>
<dbReference type="GO" id="GO:0022857">
    <property type="term" value="F:transmembrane transporter activity"/>
    <property type="evidence" value="ECO:0007669"/>
    <property type="project" value="InterPro"/>
</dbReference>